<dbReference type="EMBL" id="CM037623">
    <property type="protein sequence ID" value="KAH7988330.1"/>
    <property type="molecule type" value="Genomic_DNA"/>
</dbReference>
<dbReference type="Proteomes" id="UP000827872">
    <property type="component" value="Linkage Group LG10"/>
</dbReference>
<sequence>MNGKHSSVGCPVYVVLSMLLLHLIEPMMLMLKEAEYITPHMINASIYYQSLLASFLYGPRRNPGSGTLTAKLQAFDFTVHILIPLTVIFFPEWALLLKAALQEKEFRWQIRNVRERSTKLQVSAVQTAQKNANSECSREDQISRR</sequence>
<evidence type="ECO:0000313" key="1">
    <source>
        <dbReference type="EMBL" id="KAH7988330.1"/>
    </source>
</evidence>
<evidence type="ECO:0000313" key="2">
    <source>
        <dbReference type="Proteomes" id="UP000827872"/>
    </source>
</evidence>
<reference evidence="1" key="1">
    <citation type="submission" date="2021-08" db="EMBL/GenBank/DDBJ databases">
        <title>The first chromosome-level gecko genome reveals the dynamic sex chromosomes of Neotropical dwarf geckos (Sphaerodactylidae: Sphaerodactylus).</title>
        <authorList>
            <person name="Pinto B.J."/>
            <person name="Keating S.E."/>
            <person name="Gamble T."/>
        </authorList>
    </citation>
    <scope>NUCLEOTIDE SEQUENCE</scope>
    <source>
        <strain evidence="1">TG3544</strain>
    </source>
</reference>
<gene>
    <name evidence="1" type="ORF">K3G42_014461</name>
</gene>
<proteinExistence type="predicted"/>
<organism evidence="1 2">
    <name type="scientific">Sphaerodactylus townsendi</name>
    <dbReference type="NCBI Taxonomy" id="933632"/>
    <lineage>
        <taxon>Eukaryota</taxon>
        <taxon>Metazoa</taxon>
        <taxon>Chordata</taxon>
        <taxon>Craniata</taxon>
        <taxon>Vertebrata</taxon>
        <taxon>Euteleostomi</taxon>
        <taxon>Lepidosauria</taxon>
        <taxon>Squamata</taxon>
        <taxon>Bifurcata</taxon>
        <taxon>Gekkota</taxon>
        <taxon>Sphaerodactylidae</taxon>
        <taxon>Sphaerodactylus</taxon>
    </lineage>
</organism>
<keyword evidence="2" id="KW-1185">Reference proteome</keyword>
<accession>A0ACB8E7M2</accession>
<protein>
    <submittedName>
        <fullName evidence="1">Uncharacterized protein</fullName>
    </submittedName>
</protein>
<comment type="caution">
    <text evidence="1">The sequence shown here is derived from an EMBL/GenBank/DDBJ whole genome shotgun (WGS) entry which is preliminary data.</text>
</comment>
<name>A0ACB8E7M2_9SAUR</name>